<dbReference type="Pfam" id="PF14903">
    <property type="entry name" value="WG_beta_rep"/>
    <property type="match status" value="2"/>
</dbReference>
<dbReference type="EMBL" id="JBHULK010000001">
    <property type="protein sequence ID" value="MFD2533843.1"/>
    <property type="molecule type" value="Genomic_DNA"/>
</dbReference>
<name>A0ABW5JN34_9FLAO</name>
<dbReference type="InterPro" id="IPR032774">
    <property type="entry name" value="WG_beta_rep"/>
</dbReference>
<proteinExistence type="predicted"/>
<reference evidence="2" key="1">
    <citation type="journal article" date="2019" name="Int. J. Syst. Evol. Microbiol.">
        <title>The Global Catalogue of Microorganisms (GCM) 10K type strain sequencing project: providing services to taxonomists for standard genome sequencing and annotation.</title>
        <authorList>
            <consortium name="The Broad Institute Genomics Platform"/>
            <consortium name="The Broad Institute Genome Sequencing Center for Infectious Disease"/>
            <person name="Wu L."/>
            <person name="Ma J."/>
        </authorList>
    </citation>
    <scope>NUCLEOTIDE SEQUENCE [LARGE SCALE GENOMIC DNA]</scope>
    <source>
        <strain evidence="2">KCTC 42903</strain>
    </source>
</reference>
<dbReference type="Proteomes" id="UP001597441">
    <property type="component" value="Unassembled WGS sequence"/>
</dbReference>
<dbReference type="RefSeq" id="WP_388013233.1">
    <property type="nucleotide sequence ID" value="NZ_JBHUDT010000001.1"/>
</dbReference>
<evidence type="ECO:0000313" key="2">
    <source>
        <dbReference type="Proteomes" id="UP001597441"/>
    </source>
</evidence>
<dbReference type="SUPFAM" id="SSF69360">
    <property type="entry name" value="Cell wall binding repeat"/>
    <property type="match status" value="1"/>
</dbReference>
<sequence>MKKVLFVLLIMPIFTIGQTNKALDFVSPIHDGLIAVKKNNAWGFINSKGVLVIDFRDDLVLTETQQGKYPVFKNNRCLISSKKKGIVYFGYIDKNGKTVIKPQFLNAFNFNNNSAMALKLIEEKVGKNEILGKNIVYHRYFEVVIDSNGMVKEYLNPKGVNVILDKNHVGIPPEITSKQISDSIYAVLNQNKKWTIALVN</sequence>
<organism evidence="1 2">
    <name type="scientific">Gelatiniphilus marinus</name>
    <dbReference type="NCBI Taxonomy" id="1759464"/>
    <lineage>
        <taxon>Bacteria</taxon>
        <taxon>Pseudomonadati</taxon>
        <taxon>Bacteroidota</taxon>
        <taxon>Flavobacteriia</taxon>
        <taxon>Flavobacteriales</taxon>
        <taxon>Flavobacteriaceae</taxon>
        <taxon>Gelatiniphilus</taxon>
    </lineage>
</organism>
<comment type="caution">
    <text evidence="1">The sequence shown here is derived from an EMBL/GenBank/DDBJ whole genome shotgun (WGS) entry which is preliminary data.</text>
</comment>
<gene>
    <name evidence="1" type="ORF">ACFSQS_01905</name>
</gene>
<evidence type="ECO:0000313" key="1">
    <source>
        <dbReference type="EMBL" id="MFD2533843.1"/>
    </source>
</evidence>
<protein>
    <submittedName>
        <fullName evidence="1">WG repeat-containing protein</fullName>
    </submittedName>
</protein>
<keyword evidence="2" id="KW-1185">Reference proteome</keyword>
<accession>A0ABW5JN34</accession>